<feature type="disulfide bond" evidence="12">
    <location>
        <begin position="70"/>
        <end position="323"/>
    </location>
</feature>
<dbReference type="PROSITE" id="PS00435">
    <property type="entry name" value="PEROXIDASE_1"/>
    <property type="match status" value="1"/>
</dbReference>
<feature type="binding site" evidence="10">
    <location>
        <position position="104"/>
    </location>
    <ligand>
        <name>Ca(2+)</name>
        <dbReference type="ChEBI" id="CHEBI:29108"/>
        <label>1</label>
    </ligand>
</feature>
<feature type="binding site" description="axial binding residue" evidence="10">
    <location>
        <position position="226"/>
    </location>
    <ligand>
        <name>heme b</name>
        <dbReference type="ChEBI" id="CHEBI:60344"/>
    </ligand>
    <ligandPart>
        <name>Fe</name>
        <dbReference type="ChEBI" id="CHEBI:18248"/>
    </ligandPart>
</feature>
<dbReference type="PANTHER" id="PTHR31356:SF66">
    <property type="entry name" value="CATALASE-PEROXIDASE"/>
    <property type="match status" value="1"/>
</dbReference>
<keyword evidence="7 12" id="KW-1015">Disulfide bond</keyword>
<evidence type="ECO:0000313" key="15">
    <source>
        <dbReference type="EMBL" id="KAK1754261.1"/>
    </source>
</evidence>
<evidence type="ECO:0000256" key="11">
    <source>
        <dbReference type="PIRSR" id="PIRSR601621-3"/>
    </source>
</evidence>
<evidence type="ECO:0000256" key="9">
    <source>
        <dbReference type="PIRSR" id="PIRSR601621-1"/>
    </source>
</evidence>
<comment type="similarity">
    <text evidence="1 13">Belongs to the peroxidase family. Ligninase subfamily.</text>
</comment>
<dbReference type="EMBL" id="MU839836">
    <property type="protein sequence ID" value="KAK1754261.1"/>
    <property type="molecule type" value="Genomic_DNA"/>
</dbReference>
<evidence type="ECO:0000256" key="2">
    <source>
        <dbReference type="ARBA" id="ARBA00022559"/>
    </source>
</evidence>
<evidence type="ECO:0000256" key="10">
    <source>
        <dbReference type="PIRSR" id="PIRSR601621-2"/>
    </source>
</evidence>
<dbReference type="InterPro" id="IPR002016">
    <property type="entry name" value="Haem_peroxidase"/>
</dbReference>
<feature type="disulfide bond" evidence="12">
    <location>
        <begin position="90"/>
        <end position="171"/>
    </location>
</feature>
<feature type="chain" id="PRO_5042317822" description="Peroxidase" evidence="13">
    <location>
        <begin position="25"/>
        <end position="331"/>
    </location>
</feature>
<evidence type="ECO:0000256" key="5">
    <source>
        <dbReference type="ARBA" id="ARBA00023002"/>
    </source>
</evidence>
<evidence type="ECO:0000256" key="12">
    <source>
        <dbReference type="PIRSR" id="PIRSR601621-4"/>
    </source>
</evidence>
<dbReference type="GO" id="GO:0046872">
    <property type="term" value="F:metal ion binding"/>
    <property type="evidence" value="ECO:0007669"/>
    <property type="project" value="UniProtKB-UniRule"/>
</dbReference>
<protein>
    <recommendedName>
        <fullName evidence="13">Peroxidase</fullName>
        <ecNumber evidence="13">1.11.1.-</ecNumber>
    </recommendedName>
</protein>
<keyword evidence="6 10" id="KW-0408">Iron</keyword>
<dbReference type="Pfam" id="PF00141">
    <property type="entry name" value="peroxidase"/>
    <property type="match status" value="1"/>
</dbReference>
<evidence type="ECO:0000256" key="1">
    <source>
        <dbReference type="ARBA" id="ARBA00006089"/>
    </source>
</evidence>
<feature type="binding site" evidence="10">
    <location>
        <position position="244"/>
    </location>
    <ligand>
        <name>Ca(2+)</name>
        <dbReference type="ChEBI" id="CHEBI:29108"/>
        <label>2</label>
    </ligand>
</feature>
<feature type="signal peptide" evidence="13">
    <location>
        <begin position="1"/>
        <end position="24"/>
    </location>
</feature>
<evidence type="ECO:0000256" key="7">
    <source>
        <dbReference type="ARBA" id="ARBA00023157"/>
    </source>
</evidence>
<dbReference type="InterPro" id="IPR019793">
    <property type="entry name" value="Peroxidases_heam-ligand_BS"/>
</dbReference>
<evidence type="ECO:0000256" key="6">
    <source>
        <dbReference type="ARBA" id="ARBA00023004"/>
    </source>
</evidence>
<comment type="cofactor">
    <cofactor evidence="10 13">
        <name>Ca(2+)</name>
        <dbReference type="ChEBI" id="CHEBI:29108"/>
    </cofactor>
    <text evidence="10 13">Binds 2 calcium ions per subunit.</text>
</comment>
<dbReference type="GO" id="GO:0020037">
    <property type="term" value="F:heme binding"/>
    <property type="evidence" value="ECO:0007669"/>
    <property type="project" value="UniProtKB-UniRule"/>
</dbReference>
<feature type="binding site" evidence="10">
    <location>
        <position position="118"/>
    </location>
    <ligand>
        <name>Ca(2+)</name>
        <dbReference type="ChEBI" id="CHEBI:29108"/>
        <label>1</label>
    </ligand>
</feature>
<dbReference type="GO" id="GO:0042744">
    <property type="term" value="P:hydrogen peroxide catabolic process"/>
    <property type="evidence" value="ECO:0007669"/>
    <property type="project" value="TreeGrafter"/>
</dbReference>
<feature type="binding site" evidence="10">
    <location>
        <position position="251"/>
    </location>
    <ligand>
        <name>Ca(2+)</name>
        <dbReference type="ChEBI" id="CHEBI:29108"/>
        <label>2</label>
    </ligand>
</feature>
<comment type="cofactor">
    <cofactor evidence="10">
        <name>heme b</name>
        <dbReference type="ChEBI" id="CHEBI:60344"/>
    </cofactor>
    <text evidence="10">Binds 1 heme b (iron(II)-protoporphyrin IX) group per subunit.</text>
</comment>
<feature type="binding site" evidence="10">
    <location>
        <position position="120"/>
    </location>
    <ligand>
        <name>Ca(2+)</name>
        <dbReference type="ChEBI" id="CHEBI:29108"/>
        <label>1</label>
    </ligand>
</feature>
<keyword evidence="16" id="KW-1185">Reference proteome</keyword>
<dbReference type="PRINTS" id="PR00458">
    <property type="entry name" value="PEROXIDASE"/>
</dbReference>
<reference evidence="15" key="1">
    <citation type="submission" date="2023-06" db="EMBL/GenBank/DDBJ databases">
        <title>Genome-scale phylogeny and comparative genomics of the fungal order Sordariales.</title>
        <authorList>
            <consortium name="Lawrence Berkeley National Laboratory"/>
            <person name="Hensen N."/>
            <person name="Bonometti L."/>
            <person name="Westerberg I."/>
            <person name="Brannstrom I.O."/>
            <person name="Guillou S."/>
            <person name="Cros-Aarteil S."/>
            <person name="Calhoun S."/>
            <person name="Haridas S."/>
            <person name="Kuo A."/>
            <person name="Mondo S."/>
            <person name="Pangilinan J."/>
            <person name="Riley R."/>
            <person name="Labutti K."/>
            <person name="Andreopoulos B."/>
            <person name="Lipzen A."/>
            <person name="Chen C."/>
            <person name="Yanf M."/>
            <person name="Daum C."/>
            <person name="Ng V."/>
            <person name="Clum A."/>
            <person name="Steindorff A."/>
            <person name="Ohm R."/>
            <person name="Martin F."/>
            <person name="Silar P."/>
            <person name="Natvig D."/>
            <person name="Lalanne C."/>
            <person name="Gautier V."/>
            <person name="Ament-Velasquez S.L."/>
            <person name="Kruys A."/>
            <person name="Hutchinson M.I."/>
            <person name="Powell A.J."/>
            <person name="Barry K."/>
            <person name="Miller A.N."/>
            <person name="Grigoriev I.V."/>
            <person name="Debuchy R."/>
            <person name="Gladieux P."/>
            <person name="Thoren M.H."/>
            <person name="Johannesson H."/>
        </authorList>
    </citation>
    <scope>NUCLEOTIDE SEQUENCE</scope>
    <source>
        <strain evidence="15">PSN4</strain>
    </source>
</reference>
<keyword evidence="13" id="KW-0732">Signal</keyword>
<evidence type="ECO:0000256" key="3">
    <source>
        <dbReference type="ARBA" id="ARBA00022617"/>
    </source>
</evidence>
<dbReference type="InterPro" id="IPR019794">
    <property type="entry name" value="Peroxidases_AS"/>
</dbReference>
<dbReference type="PROSITE" id="PS50873">
    <property type="entry name" value="PEROXIDASE_4"/>
    <property type="match status" value="1"/>
</dbReference>
<keyword evidence="8" id="KW-0325">Glycoprotein</keyword>
<comment type="caution">
    <text evidence="15">The sequence shown here is derived from an EMBL/GenBank/DDBJ whole genome shotgun (WGS) entry which is preliminary data.</text>
</comment>
<dbReference type="GO" id="GO:0004601">
    <property type="term" value="F:peroxidase activity"/>
    <property type="evidence" value="ECO:0007669"/>
    <property type="project" value="UniProtKB-KW"/>
</dbReference>
<name>A0AAJ0B9P5_9PEZI</name>
<keyword evidence="5 13" id="KW-0560">Oxidoreductase</keyword>
<dbReference type="PROSITE" id="PS00436">
    <property type="entry name" value="PEROXIDASE_2"/>
    <property type="match status" value="1"/>
</dbReference>
<dbReference type="InterPro" id="IPR010255">
    <property type="entry name" value="Haem_peroxidase_sf"/>
</dbReference>
<dbReference type="GO" id="GO:0034599">
    <property type="term" value="P:cellular response to oxidative stress"/>
    <property type="evidence" value="ECO:0007669"/>
    <property type="project" value="InterPro"/>
</dbReference>
<dbReference type="GO" id="GO:0000302">
    <property type="term" value="P:response to reactive oxygen species"/>
    <property type="evidence" value="ECO:0007669"/>
    <property type="project" value="TreeGrafter"/>
</dbReference>
<dbReference type="AlphaFoldDB" id="A0AAJ0B9P5"/>
<evidence type="ECO:0000256" key="8">
    <source>
        <dbReference type="ARBA" id="ARBA00023180"/>
    </source>
</evidence>
<dbReference type="EC" id="1.11.1.-" evidence="13"/>
<keyword evidence="10 13" id="KW-0106">Calcium</keyword>
<dbReference type="Proteomes" id="UP001239445">
    <property type="component" value="Unassembled WGS sequence"/>
</dbReference>
<sequence length="331" mass="34933">MRSSALFTAALAALPAYGLPGTVSEDNIIAERDAGAIQAIISGAASAMADGSTYKAPGALGSDPCGKDKCCVWSYIVSDMVPAFLDGQRCGDLARGAVRLGFHDAAAWNASLPYGGADGSILLTDELARPENKGLEAIAGQTKAWFDKYKGYGITMADLIQFGANVATVVCPGGPRIKSYVGRKDSTTQPPPGLLPSPFQTADVLLQLFGAKTISPPELIALMGAHSVSRQFNVDPRRAGAPQDSSPGSWDTTYYRETAADRPPRGVFRFPSDVSLAHDQATSGTWQSFAAQGAQPAWNVAYAQAYFKMSMFGVKNLDELTECSAVLPLPR</sequence>
<gene>
    <name evidence="15" type="ORF">QBC47DRAFT_386069</name>
</gene>
<keyword evidence="3 10" id="KW-0349">Heme</keyword>
<feature type="site" description="Transition state stabilizer" evidence="11">
    <location>
        <position position="99"/>
    </location>
</feature>
<keyword evidence="2 13" id="KW-0575">Peroxidase</keyword>
<dbReference type="InterPro" id="IPR001621">
    <property type="entry name" value="Ligninase"/>
</dbReference>
<dbReference type="PANTHER" id="PTHR31356">
    <property type="entry name" value="THYLAKOID LUMENAL 29 KDA PROTEIN, CHLOROPLASTIC-RELATED"/>
    <property type="match status" value="1"/>
</dbReference>
<dbReference type="FunFam" id="1.10.520.10:FF:000021">
    <property type="entry name" value="Peroxidase"/>
    <property type="match status" value="1"/>
</dbReference>
<dbReference type="SUPFAM" id="SSF48113">
    <property type="entry name" value="Heme-dependent peroxidases"/>
    <property type="match status" value="1"/>
</dbReference>
<proteinExistence type="inferred from homology"/>
<organism evidence="15 16">
    <name type="scientific">Echria macrotheca</name>
    <dbReference type="NCBI Taxonomy" id="438768"/>
    <lineage>
        <taxon>Eukaryota</taxon>
        <taxon>Fungi</taxon>
        <taxon>Dikarya</taxon>
        <taxon>Ascomycota</taxon>
        <taxon>Pezizomycotina</taxon>
        <taxon>Sordariomycetes</taxon>
        <taxon>Sordariomycetidae</taxon>
        <taxon>Sordariales</taxon>
        <taxon>Schizotheciaceae</taxon>
        <taxon>Echria</taxon>
    </lineage>
</organism>
<evidence type="ECO:0000256" key="4">
    <source>
        <dbReference type="ARBA" id="ARBA00022723"/>
    </source>
</evidence>
<accession>A0AAJ0B9P5</accession>
<dbReference type="InterPro" id="IPR044831">
    <property type="entry name" value="Ccp1-like"/>
</dbReference>
<dbReference type="PRINTS" id="PR00462">
    <property type="entry name" value="LIGNINASE"/>
</dbReference>
<feature type="active site" description="Proton acceptor" evidence="9">
    <location>
        <position position="103"/>
    </location>
</feature>
<dbReference type="Gene3D" id="1.10.420.10">
    <property type="entry name" value="Peroxidase, domain 2"/>
    <property type="match status" value="1"/>
</dbReference>
<keyword evidence="4 10" id="KW-0479">Metal-binding</keyword>
<feature type="binding site" evidence="10">
    <location>
        <position position="116"/>
    </location>
    <ligand>
        <name>Ca(2+)</name>
        <dbReference type="ChEBI" id="CHEBI:29108"/>
        <label>1</label>
    </ligand>
</feature>
<evidence type="ECO:0000313" key="16">
    <source>
        <dbReference type="Proteomes" id="UP001239445"/>
    </source>
</evidence>
<evidence type="ECO:0000256" key="13">
    <source>
        <dbReference type="RuleBase" id="RU363051"/>
    </source>
</evidence>
<evidence type="ECO:0000259" key="14">
    <source>
        <dbReference type="PROSITE" id="PS50873"/>
    </source>
</evidence>
<feature type="binding site" evidence="10">
    <location>
        <position position="227"/>
    </location>
    <ligand>
        <name>Ca(2+)</name>
        <dbReference type="ChEBI" id="CHEBI:29108"/>
        <label>2</label>
    </ligand>
</feature>
<dbReference type="Gene3D" id="1.10.520.10">
    <property type="match status" value="1"/>
</dbReference>
<feature type="domain" description="Plant heme peroxidase family profile" evidence="14">
    <location>
        <begin position="116"/>
        <end position="230"/>
    </location>
</feature>